<organism evidence="2 3">
    <name type="scientific">Burkholderia lata (strain ATCC 17760 / DSM 23089 / LMG 22485 / NCIMB 9086 / R18194 / 383)</name>
    <dbReference type="NCBI Taxonomy" id="482957"/>
    <lineage>
        <taxon>Bacteria</taxon>
        <taxon>Pseudomonadati</taxon>
        <taxon>Pseudomonadota</taxon>
        <taxon>Betaproteobacteria</taxon>
        <taxon>Burkholderiales</taxon>
        <taxon>Burkholderiaceae</taxon>
        <taxon>Burkholderia</taxon>
        <taxon>Burkholderia cepacia complex</taxon>
    </lineage>
</organism>
<dbReference type="RefSeq" id="WP_175044552.1">
    <property type="nucleotide sequence ID" value="NZ_CABVQI010000009.1"/>
</dbReference>
<sequence>MAFDLEAAEQIRQQKAKYCRYVDTKQFDAWEGIFKPDAKITFYNLDNSVMAEFNSIAELSAMSRRLFANAQTIHQTHNSEIEFKSATEATAIWSMEDWHIYAAKDGNPSKTMHGYGFYHEKWERINNDWRLARLELRRNILTYT</sequence>
<evidence type="ECO:0000313" key="3">
    <source>
        <dbReference type="Proteomes" id="UP000494274"/>
    </source>
</evidence>
<dbReference type="EMBL" id="CABVQI010000009">
    <property type="protein sequence ID" value="VWC91279.1"/>
    <property type="molecule type" value="Genomic_DNA"/>
</dbReference>
<dbReference type="SUPFAM" id="SSF54427">
    <property type="entry name" value="NTF2-like"/>
    <property type="match status" value="1"/>
</dbReference>
<name>A0A6P2W131_BURL3</name>
<dbReference type="Proteomes" id="UP000494274">
    <property type="component" value="Unassembled WGS sequence"/>
</dbReference>
<dbReference type="Gene3D" id="3.10.450.50">
    <property type="match status" value="1"/>
</dbReference>
<accession>A0A6P2W131</accession>
<evidence type="ECO:0000313" key="2">
    <source>
        <dbReference type="EMBL" id="VWC91279.1"/>
    </source>
</evidence>
<proteinExistence type="predicted"/>
<dbReference type="InterPro" id="IPR032710">
    <property type="entry name" value="NTF2-like_dom_sf"/>
</dbReference>
<evidence type="ECO:0000259" key="1">
    <source>
        <dbReference type="Pfam" id="PF13577"/>
    </source>
</evidence>
<dbReference type="InterPro" id="IPR037401">
    <property type="entry name" value="SnoaL-like"/>
</dbReference>
<dbReference type="AlphaFoldDB" id="A0A6P2W131"/>
<feature type="domain" description="SnoaL-like" evidence="1">
    <location>
        <begin position="5"/>
        <end position="134"/>
    </location>
</feature>
<protein>
    <submittedName>
        <fullName evidence="2">Bile acid 7-alpha dehydratase</fullName>
    </submittedName>
</protein>
<dbReference type="Pfam" id="PF13577">
    <property type="entry name" value="SnoaL_4"/>
    <property type="match status" value="1"/>
</dbReference>
<gene>
    <name evidence="2" type="ORF">BLA18112_03338</name>
</gene>
<reference evidence="2 3" key="1">
    <citation type="submission" date="2019-09" db="EMBL/GenBank/DDBJ databases">
        <authorList>
            <person name="Depoorter E."/>
        </authorList>
    </citation>
    <scope>NUCLEOTIDE SEQUENCE [LARGE SCALE GENOMIC DNA]</scope>
    <source>
        <strain evidence="2">R-18112</strain>
    </source>
</reference>